<dbReference type="AlphaFoldDB" id="A0A5E6MDW2"/>
<sequence>MRIANRWRTHHCAQLRAADVGKNVRLCGWVDRRRDHGGLVFVDLRDREGVSQIVFHPEEHPETAEIGKALHAEDLVQVEGQVARRPEGTENSGLATGEIELVAHSVRLLGSCPPLPFPLDAVVENEELRLGFRFLDLRRRKMLENLQLRHRISRAVREYLDAQGFLEVETPILSKSTPEGARDFLVPSRLIPGSFYALPQAPQQYKQLLMVAGIERYYQIARCFRDEDLRADRQPEFTQVDLEASFVEPEDIQFWVEGMLRKIFRDVLDVDLTLPFRRMSYREAMDRYGSDKPDLRFGIDLYDVGEIFRESDLKVFRAVLDRGGVVKAVNGKGLAHIAASELTGLEDLARSLGGKGLAYVRVESSGWKSPIGKFLTAGQRDALARTLGATEGDLLLFAADQWDLACEILGRVRLRLADLSGERKGNTEWKFLWVTDFPLLAYDREEGHWTSMHHPFTRPHAEDLPLLDEGRYGELRALAYDIVLNGTELGGGSIRIHEADLQQKIFSVLGIDAETQEQRFGHLLKAFRYGAPPHGGVALGLDRLVMLLAGAESIRDVIAFPKNRHGMDPLTGSPSRVEAKQLRELKITTGRGDA</sequence>
<dbReference type="InterPro" id="IPR006195">
    <property type="entry name" value="aa-tRNA-synth_II"/>
</dbReference>
<evidence type="ECO:0000313" key="9">
    <source>
        <dbReference type="EMBL" id="VVM07293.1"/>
    </source>
</evidence>
<dbReference type="InterPro" id="IPR012340">
    <property type="entry name" value="NA-bd_OB-fold"/>
</dbReference>
<dbReference type="Pfam" id="PF02938">
    <property type="entry name" value="GAD"/>
    <property type="match status" value="1"/>
</dbReference>
<evidence type="ECO:0000256" key="7">
    <source>
        <dbReference type="HAMAP-Rule" id="MF_00044"/>
    </source>
</evidence>
<feature type="binding site" evidence="7">
    <location>
        <begin position="225"/>
        <end position="227"/>
    </location>
    <ligand>
        <name>ATP</name>
        <dbReference type="ChEBI" id="CHEBI:30616"/>
    </ligand>
</feature>
<dbReference type="EMBL" id="CABFVA020000086">
    <property type="protein sequence ID" value="VVM07293.1"/>
    <property type="molecule type" value="Genomic_DNA"/>
</dbReference>
<feature type="site" description="Important for tRNA non-discrimination" evidence="7">
    <location>
        <position position="88"/>
    </location>
</feature>
<feature type="binding site" evidence="7">
    <location>
        <position position="453"/>
    </location>
    <ligand>
        <name>L-aspartate</name>
        <dbReference type="ChEBI" id="CHEBI:29991"/>
    </ligand>
</feature>
<evidence type="ECO:0000259" key="8">
    <source>
        <dbReference type="PROSITE" id="PS50862"/>
    </source>
</evidence>
<dbReference type="PROSITE" id="PS50862">
    <property type="entry name" value="AA_TRNA_LIGASE_II"/>
    <property type="match status" value="1"/>
</dbReference>
<dbReference type="GO" id="GO:0005524">
    <property type="term" value="F:ATP binding"/>
    <property type="evidence" value="ECO:0007669"/>
    <property type="project" value="UniProtKB-UniRule"/>
</dbReference>
<comment type="function">
    <text evidence="7">Aspartyl-tRNA synthetase with relaxed tRNA specificity since it is able to aspartylate not only its cognate tRNA(Asp) but also tRNA(Asn). Reaction proceeds in two steps: L-aspartate is first activated by ATP to form Asp-AMP and then transferred to the acceptor end of tRNA(Asp/Asn).</text>
</comment>
<dbReference type="CDD" id="cd00777">
    <property type="entry name" value="AspRS_core"/>
    <property type="match status" value="1"/>
</dbReference>
<dbReference type="EC" id="6.1.1.23" evidence="7"/>
<dbReference type="OrthoDB" id="9802326at2"/>
<keyword evidence="4 7" id="KW-0067">ATP-binding</keyword>
<dbReference type="NCBIfam" id="TIGR00459">
    <property type="entry name" value="aspS_bact"/>
    <property type="match status" value="1"/>
</dbReference>
<dbReference type="InterPro" id="IPR047090">
    <property type="entry name" value="AspRS_core"/>
</dbReference>
<dbReference type="Gene3D" id="3.30.1360.30">
    <property type="entry name" value="GAD-like domain"/>
    <property type="match status" value="1"/>
</dbReference>
<feature type="binding site" evidence="7">
    <location>
        <position position="488"/>
    </location>
    <ligand>
        <name>ATP</name>
        <dbReference type="ChEBI" id="CHEBI:30616"/>
    </ligand>
</feature>
<dbReference type="Gene3D" id="3.30.930.10">
    <property type="entry name" value="Bira Bifunctional Protein, Domain 2"/>
    <property type="match status" value="1"/>
</dbReference>
<dbReference type="InterPro" id="IPR004524">
    <property type="entry name" value="Asp-tRNA-ligase_1"/>
</dbReference>
<comment type="similarity">
    <text evidence="1 7">Belongs to the class-II aminoacyl-tRNA synthetase family. Type 1 subfamily.</text>
</comment>
<evidence type="ECO:0000313" key="10">
    <source>
        <dbReference type="Proteomes" id="UP000334923"/>
    </source>
</evidence>
<dbReference type="GO" id="GO:0003676">
    <property type="term" value="F:nucleic acid binding"/>
    <property type="evidence" value="ECO:0007669"/>
    <property type="project" value="InterPro"/>
</dbReference>
<accession>A0A5E6MDW2</accession>
<keyword evidence="10" id="KW-1185">Reference proteome</keyword>
<dbReference type="InterPro" id="IPR004115">
    <property type="entry name" value="GAD-like_sf"/>
</dbReference>
<keyword evidence="7" id="KW-0963">Cytoplasm</keyword>
<feature type="binding site" evidence="7">
    <location>
        <position position="179"/>
    </location>
    <ligand>
        <name>L-aspartate</name>
        <dbReference type="ChEBI" id="CHEBI:29991"/>
    </ligand>
</feature>
<dbReference type="InterPro" id="IPR047089">
    <property type="entry name" value="Asp-tRNA-ligase_1_N"/>
</dbReference>
<dbReference type="InterPro" id="IPR004365">
    <property type="entry name" value="NA-bd_OB_tRNA"/>
</dbReference>
<evidence type="ECO:0000256" key="2">
    <source>
        <dbReference type="ARBA" id="ARBA00022598"/>
    </source>
</evidence>
<proteinExistence type="inferred from homology"/>
<comment type="subunit">
    <text evidence="7">Homodimer.</text>
</comment>
<feature type="binding site" evidence="7">
    <location>
        <position position="234"/>
    </location>
    <ligand>
        <name>ATP</name>
        <dbReference type="ChEBI" id="CHEBI:30616"/>
    </ligand>
</feature>
<evidence type="ECO:0000256" key="4">
    <source>
        <dbReference type="ARBA" id="ARBA00022840"/>
    </source>
</evidence>
<keyword evidence="5 7" id="KW-0648">Protein biosynthesis</keyword>
<dbReference type="InterPro" id="IPR045864">
    <property type="entry name" value="aa-tRNA-synth_II/BPL/LPL"/>
</dbReference>
<evidence type="ECO:0000256" key="5">
    <source>
        <dbReference type="ARBA" id="ARBA00022917"/>
    </source>
</evidence>
<dbReference type="GO" id="GO:0005737">
    <property type="term" value="C:cytoplasm"/>
    <property type="evidence" value="ECO:0007669"/>
    <property type="project" value="UniProtKB-SubCell"/>
</dbReference>
<feature type="binding site" evidence="7">
    <location>
        <position position="495"/>
    </location>
    <ligand>
        <name>L-aspartate</name>
        <dbReference type="ChEBI" id="CHEBI:29991"/>
    </ligand>
</feature>
<dbReference type="PANTHER" id="PTHR22594">
    <property type="entry name" value="ASPARTYL/LYSYL-TRNA SYNTHETASE"/>
    <property type="match status" value="1"/>
</dbReference>
<dbReference type="SUPFAM" id="SSF55681">
    <property type="entry name" value="Class II aaRS and biotin synthetases"/>
    <property type="match status" value="1"/>
</dbReference>
<dbReference type="GO" id="GO:0006422">
    <property type="term" value="P:aspartyl-tRNA aminoacylation"/>
    <property type="evidence" value="ECO:0007669"/>
    <property type="project" value="UniProtKB-UniRule"/>
</dbReference>
<evidence type="ECO:0000256" key="1">
    <source>
        <dbReference type="ARBA" id="ARBA00006303"/>
    </source>
</evidence>
<dbReference type="GO" id="GO:0004815">
    <property type="term" value="F:aspartate-tRNA ligase activity"/>
    <property type="evidence" value="ECO:0007669"/>
    <property type="project" value="UniProtKB-UniRule"/>
</dbReference>
<organism evidence="9 10">
    <name type="scientific">Methylacidimicrobium tartarophylax</name>
    <dbReference type="NCBI Taxonomy" id="1041768"/>
    <lineage>
        <taxon>Bacteria</taxon>
        <taxon>Pseudomonadati</taxon>
        <taxon>Verrucomicrobiota</taxon>
        <taxon>Methylacidimicrobium</taxon>
    </lineage>
</organism>
<keyword evidence="2 7" id="KW-0436">Ligase</keyword>
<dbReference type="PRINTS" id="PR01042">
    <property type="entry name" value="TRNASYNTHASP"/>
</dbReference>
<name>A0A5E6MDW2_9BACT</name>
<dbReference type="SUPFAM" id="SSF55261">
    <property type="entry name" value="GAD domain-like"/>
    <property type="match status" value="1"/>
</dbReference>
<dbReference type="Proteomes" id="UP000334923">
    <property type="component" value="Unassembled WGS sequence"/>
</dbReference>
<dbReference type="Pfam" id="PF00152">
    <property type="entry name" value="tRNA-synt_2"/>
    <property type="match status" value="1"/>
</dbReference>
<comment type="subcellular location">
    <subcellularLocation>
        <location evidence="7">Cytoplasm</location>
    </subcellularLocation>
</comment>
<dbReference type="HAMAP" id="MF_00044">
    <property type="entry name" value="Asp_tRNA_synth_type1"/>
    <property type="match status" value="1"/>
</dbReference>
<comment type="catalytic activity">
    <reaction evidence="7">
        <text>tRNA(Asx) + L-aspartate + ATP = L-aspartyl-tRNA(Asx) + AMP + diphosphate</text>
        <dbReference type="Rhea" id="RHEA:18349"/>
        <dbReference type="Rhea" id="RHEA-COMP:9710"/>
        <dbReference type="Rhea" id="RHEA-COMP:9711"/>
        <dbReference type="ChEBI" id="CHEBI:29991"/>
        <dbReference type="ChEBI" id="CHEBI:30616"/>
        <dbReference type="ChEBI" id="CHEBI:33019"/>
        <dbReference type="ChEBI" id="CHEBI:78442"/>
        <dbReference type="ChEBI" id="CHEBI:78516"/>
        <dbReference type="ChEBI" id="CHEBI:456215"/>
        <dbReference type="EC" id="6.1.1.23"/>
    </reaction>
</comment>
<feature type="domain" description="Aminoacyl-transfer RNA synthetases class-II family profile" evidence="8">
    <location>
        <begin position="146"/>
        <end position="569"/>
    </location>
</feature>
<keyword evidence="6 7" id="KW-0030">Aminoacyl-tRNA synthetase</keyword>
<dbReference type="GO" id="GO:0050560">
    <property type="term" value="F:aspartate-tRNA(Asn) ligase activity"/>
    <property type="evidence" value="ECO:0007669"/>
    <property type="project" value="UniProtKB-EC"/>
</dbReference>
<dbReference type="InterPro" id="IPR029351">
    <property type="entry name" value="GAD_dom"/>
</dbReference>
<protein>
    <recommendedName>
        <fullName evidence="7">Aspartate--tRNA(Asp/Asn) ligase</fullName>
        <ecNumber evidence="7">6.1.1.23</ecNumber>
    </recommendedName>
    <alternativeName>
        <fullName evidence="7">Aspartyl-tRNA synthetase</fullName>
        <shortName evidence="7">AspRS</shortName>
    </alternativeName>
    <alternativeName>
        <fullName evidence="7">Non-discriminating aspartyl-tRNA synthetase</fullName>
        <shortName evidence="7">ND-AspRS</shortName>
    </alternativeName>
</protein>
<feature type="region of interest" description="Aspartate" evidence="7">
    <location>
        <begin position="203"/>
        <end position="206"/>
    </location>
</feature>
<gene>
    <name evidence="7 9" type="primary">aspS</name>
    <name evidence="9" type="ORF">MAMT_01662</name>
</gene>
<dbReference type="RefSeq" id="WP_142660478.1">
    <property type="nucleotide sequence ID" value="NZ_CABFVA020000086.1"/>
</dbReference>
<evidence type="ECO:0000256" key="3">
    <source>
        <dbReference type="ARBA" id="ARBA00022741"/>
    </source>
</evidence>
<dbReference type="NCBIfam" id="NF001750">
    <property type="entry name" value="PRK00476.1"/>
    <property type="match status" value="1"/>
</dbReference>
<keyword evidence="3 7" id="KW-0547">Nucleotide-binding</keyword>
<dbReference type="PANTHER" id="PTHR22594:SF5">
    <property type="entry name" value="ASPARTATE--TRNA LIGASE, MITOCHONDRIAL"/>
    <property type="match status" value="1"/>
</dbReference>
<evidence type="ECO:0000256" key="6">
    <source>
        <dbReference type="ARBA" id="ARBA00023146"/>
    </source>
</evidence>
<dbReference type="InterPro" id="IPR004364">
    <property type="entry name" value="Aa-tRNA-synt_II"/>
</dbReference>
<reference evidence="9 10" key="1">
    <citation type="submission" date="2019-09" db="EMBL/GenBank/DDBJ databases">
        <authorList>
            <person name="Cremers G."/>
        </authorList>
    </citation>
    <scope>NUCLEOTIDE SEQUENCE [LARGE SCALE GENOMIC DNA]</scope>
    <source>
        <strain evidence="9">4A</strain>
    </source>
</reference>
<dbReference type="Gene3D" id="2.40.50.140">
    <property type="entry name" value="Nucleic acid-binding proteins"/>
    <property type="match status" value="1"/>
</dbReference>
<feature type="site" description="Important for tRNA non-discrimination" evidence="7">
    <location>
        <position position="36"/>
    </location>
</feature>
<feature type="binding site" evidence="7">
    <location>
        <begin position="540"/>
        <end position="543"/>
    </location>
    <ligand>
        <name>ATP</name>
        <dbReference type="ChEBI" id="CHEBI:30616"/>
    </ligand>
</feature>
<dbReference type="Pfam" id="PF01336">
    <property type="entry name" value="tRNA_anti-codon"/>
    <property type="match status" value="1"/>
</dbReference>
<dbReference type="InterPro" id="IPR002312">
    <property type="entry name" value="Asp/Asn-tRNA-synth_IIb"/>
</dbReference>
<dbReference type="SUPFAM" id="SSF50249">
    <property type="entry name" value="Nucleic acid-binding proteins"/>
    <property type="match status" value="1"/>
</dbReference>
<feature type="binding site" evidence="7">
    <location>
        <position position="225"/>
    </location>
    <ligand>
        <name>L-aspartate</name>
        <dbReference type="ChEBI" id="CHEBI:29991"/>
    </ligand>
</feature>
<dbReference type="CDD" id="cd04317">
    <property type="entry name" value="EcAspRS_like_N"/>
    <property type="match status" value="1"/>
</dbReference>